<evidence type="ECO:0000256" key="1">
    <source>
        <dbReference type="ARBA" id="ARBA00003365"/>
    </source>
</evidence>
<keyword evidence="4 9" id="KW-0028">Amino-acid biosynthesis</keyword>
<dbReference type="PANTHER" id="PTHR43406">
    <property type="entry name" value="TRYPTOPHAN SYNTHASE, ALPHA CHAIN"/>
    <property type="match status" value="1"/>
</dbReference>
<evidence type="ECO:0000256" key="10">
    <source>
        <dbReference type="RuleBase" id="RU003662"/>
    </source>
</evidence>
<dbReference type="GO" id="GO:0004834">
    <property type="term" value="F:tryptophan synthase activity"/>
    <property type="evidence" value="ECO:0007669"/>
    <property type="project" value="UniProtKB-UniRule"/>
</dbReference>
<dbReference type="AlphaFoldDB" id="A0A367Z016"/>
<keyword evidence="7 9" id="KW-0456">Lyase</keyword>
<dbReference type="InterPro" id="IPR011060">
    <property type="entry name" value="RibuloseP-bd_barrel"/>
</dbReference>
<dbReference type="PANTHER" id="PTHR43406:SF1">
    <property type="entry name" value="TRYPTOPHAN SYNTHASE ALPHA CHAIN, CHLOROPLASTIC"/>
    <property type="match status" value="1"/>
</dbReference>
<dbReference type="InterPro" id="IPR002028">
    <property type="entry name" value="Trp_synthase_suA"/>
</dbReference>
<feature type="active site" description="Proton acceptor" evidence="9">
    <location>
        <position position="73"/>
    </location>
</feature>
<evidence type="ECO:0000256" key="2">
    <source>
        <dbReference type="ARBA" id="ARBA00004733"/>
    </source>
</evidence>
<dbReference type="FunFam" id="3.20.20.70:FF:000037">
    <property type="entry name" value="Tryptophan synthase alpha chain"/>
    <property type="match status" value="1"/>
</dbReference>
<keyword evidence="5 9" id="KW-0822">Tryptophan biosynthesis</keyword>
<dbReference type="PROSITE" id="PS00167">
    <property type="entry name" value="TRP_SYNTHASE_ALPHA"/>
    <property type="match status" value="1"/>
</dbReference>
<feature type="active site" description="Proton acceptor" evidence="9">
    <location>
        <position position="62"/>
    </location>
</feature>
<dbReference type="RefSeq" id="WP_114124812.1">
    <property type="nucleotide sequence ID" value="NZ_QOUI01000001.1"/>
</dbReference>
<dbReference type="CDD" id="cd04724">
    <property type="entry name" value="Tryptophan_synthase_alpha"/>
    <property type="match status" value="1"/>
</dbReference>
<dbReference type="EMBL" id="QOUI01000001">
    <property type="protein sequence ID" value="RCK71109.1"/>
    <property type="molecule type" value="Genomic_DNA"/>
</dbReference>
<evidence type="ECO:0000256" key="7">
    <source>
        <dbReference type="ARBA" id="ARBA00023239"/>
    </source>
</evidence>
<evidence type="ECO:0000256" key="8">
    <source>
        <dbReference type="ARBA" id="ARBA00049047"/>
    </source>
</evidence>
<keyword evidence="6 9" id="KW-0057">Aromatic amino acid biosynthesis</keyword>
<dbReference type="UniPathway" id="UPA00035">
    <property type="reaction ID" value="UER00044"/>
</dbReference>
<dbReference type="Proteomes" id="UP000252770">
    <property type="component" value="Unassembled WGS sequence"/>
</dbReference>
<dbReference type="HAMAP" id="MF_00131">
    <property type="entry name" value="Trp_synth_alpha"/>
    <property type="match status" value="1"/>
</dbReference>
<dbReference type="Gene3D" id="3.20.20.70">
    <property type="entry name" value="Aldolase class I"/>
    <property type="match status" value="1"/>
</dbReference>
<evidence type="ECO:0000313" key="12">
    <source>
        <dbReference type="Proteomes" id="UP000252770"/>
    </source>
</evidence>
<sequence>MTTQPQTDRLGHTGRVLAACRDAGRPALVGYLPVGHPDVATSVAAMTRITGTDERPGVDLVEIGMPYSDPVLDGPTIQTATTRALARGVRTRDVFTAVEAVAATGTPALVMIYWNLVEQYGVDAFCRDLAAAGGAGLITPDLTPDEAGPWLAGSDAHDLDRVFLVAPSSTDQRLADTVAACRGWVYAASVMGVTGTRDQTSAAGRELVARLRAHDPETMVGVGLGVSNGAQAAEVGSYADAVIVGSALVRTLVDADDAGRPDDLSALEAVVDDLAAGVRSRTGAAGR</sequence>
<evidence type="ECO:0000256" key="3">
    <source>
        <dbReference type="ARBA" id="ARBA00011270"/>
    </source>
</evidence>
<dbReference type="InterPro" id="IPR013785">
    <property type="entry name" value="Aldolase_TIM"/>
</dbReference>
<comment type="caution">
    <text evidence="11">The sequence shown here is derived from an EMBL/GenBank/DDBJ whole genome shotgun (WGS) entry which is preliminary data.</text>
</comment>
<comment type="similarity">
    <text evidence="9 10">Belongs to the TrpA family.</text>
</comment>
<protein>
    <recommendedName>
        <fullName evidence="9">Tryptophan synthase alpha chain</fullName>
        <ecNumber evidence="9">4.2.1.20</ecNumber>
    </recommendedName>
</protein>
<comment type="pathway">
    <text evidence="2 9">Amino-acid biosynthesis; L-tryptophan biosynthesis; L-tryptophan from chorismate: step 5/5.</text>
</comment>
<comment type="function">
    <text evidence="1 9">The alpha subunit is responsible for the aldol cleavage of indoleglycerol phosphate to indole and glyceraldehyde 3-phosphate.</text>
</comment>
<evidence type="ECO:0000313" key="11">
    <source>
        <dbReference type="EMBL" id="RCK71109.1"/>
    </source>
</evidence>
<evidence type="ECO:0000256" key="9">
    <source>
        <dbReference type="HAMAP-Rule" id="MF_00131"/>
    </source>
</evidence>
<dbReference type="InterPro" id="IPR018204">
    <property type="entry name" value="Trp_synthase_alpha_AS"/>
</dbReference>
<name>A0A367Z016_9ACTN</name>
<evidence type="ECO:0000256" key="6">
    <source>
        <dbReference type="ARBA" id="ARBA00023141"/>
    </source>
</evidence>
<dbReference type="GO" id="GO:0005829">
    <property type="term" value="C:cytosol"/>
    <property type="evidence" value="ECO:0007669"/>
    <property type="project" value="TreeGrafter"/>
</dbReference>
<dbReference type="NCBIfam" id="TIGR00262">
    <property type="entry name" value="trpA"/>
    <property type="match status" value="1"/>
</dbReference>
<comment type="catalytic activity">
    <reaction evidence="8 9">
        <text>(1S,2R)-1-C-(indol-3-yl)glycerol 3-phosphate + L-serine = D-glyceraldehyde 3-phosphate + L-tryptophan + H2O</text>
        <dbReference type="Rhea" id="RHEA:10532"/>
        <dbReference type="ChEBI" id="CHEBI:15377"/>
        <dbReference type="ChEBI" id="CHEBI:33384"/>
        <dbReference type="ChEBI" id="CHEBI:57912"/>
        <dbReference type="ChEBI" id="CHEBI:58866"/>
        <dbReference type="ChEBI" id="CHEBI:59776"/>
        <dbReference type="EC" id="4.2.1.20"/>
    </reaction>
</comment>
<evidence type="ECO:0000256" key="4">
    <source>
        <dbReference type="ARBA" id="ARBA00022605"/>
    </source>
</evidence>
<reference evidence="11 12" key="1">
    <citation type="submission" date="2018-07" db="EMBL/GenBank/DDBJ databases">
        <title>Desertimonas flava gen. nov. sp. nov.</title>
        <authorList>
            <person name="Liu S."/>
        </authorList>
    </citation>
    <scope>NUCLEOTIDE SEQUENCE [LARGE SCALE GENOMIC DNA]</scope>
    <source>
        <strain evidence="11 12">16Sb5-5</strain>
    </source>
</reference>
<comment type="subunit">
    <text evidence="3 9">Tetramer of two alpha and two beta chains.</text>
</comment>
<dbReference type="SUPFAM" id="SSF51366">
    <property type="entry name" value="Ribulose-phoshate binding barrel"/>
    <property type="match status" value="1"/>
</dbReference>
<organism evidence="11 12">
    <name type="scientific">Desertihabitans brevis</name>
    <dbReference type="NCBI Taxonomy" id="2268447"/>
    <lineage>
        <taxon>Bacteria</taxon>
        <taxon>Bacillati</taxon>
        <taxon>Actinomycetota</taxon>
        <taxon>Actinomycetes</taxon>
        <taxon>Propionibacteriales</taxon>
        <taxon>Propionibacteriaceae</taxon>
        <taxon>Desertihabitans</taxon>
    </lineage>
</organism>
<proteinExistence type="inferred from homology"/>
<keyword evidence="12" id="KW-1185">Reference proteome</keyword>
<evidence type="ECO:0000256" key="5">
    <source>
        <dbReference type="ARBA" id="ARBA00022822"/>
    </source>
</evidence>
<dbReference type="EC" id="4.2.1.20" evidence="9"/>
<dbReference type="Pfam" id="PF00290">
    <property type="entry name" value="Trp_syntA"/>
    <property type="match status" value="1"/>
</dbReference>
<accession>A0A367Z016</accession>
<gene>
    <name evidence="9" type="primary">trpA</name>
    <name evidence="11" type="ORF">DT076_01165</name>
</gene>